<protein>
    <submittedName>
        <fullName evidence="2">Uncharacterized protein LOC108837080</fullName>
    </submittedName>
</protein>
<dbReference type="Pfam" id="PF05553">
    <property type="entry name" value="DUF761"/>
    <property type="match status" value="1"/>
</dbReference>
<dbReference type="GeneID" id="108837080"/>
<proteinExistence type="predicted"/>
<evidence type="ECO:0000313" key="2">
    <source>
        <dbReference type="RefSeq" id="XP_018465654.2"/>
    </source>
</evidence>
<reference evidence="2" key="2">
    <citation type="submission" date="2025-08" db="UniProtKB">
        <authorList>
            <consortium name="RefSeq"/>
        </authorList>
    </citation>
    <scope>IDENTIFICATION</scope>
    <source>
        <tissue evidence="2">Leaf</tissue>
    </source>
</reference>
<gene>
    <name evidence="2" type="primary">LOC108837080</name>
</gene>
<dbReference type="AlphaFoldDB" id="A0A6J0M0R1"/>
<dbReference type="InterPro" id="IPR008480">
    <property type="entry name" value="DUF761_pln"/>
</dbReference>
<reference evidence="1" key="1">
    <citation type="journal article" date="2019" name="Database">
        <title>The radish genome database (RadishGD): an integrated information resource for radish genomics.</title>
        <authorList>
            <person name="Yu H.J."/>
            <person name="Baek S."/>
            <person name="Lee Y.J."/>
            <person name="Cho A."/>
            <person name="Mun J.H."/>
        </authorList>
    </citation>
    <scope>NUCLEOTIDE SEQUENCE [LARGE SCALE GENOMIC DNA]</scope>
    <source>
        <strain evidence="1">cv. WK10039</strain>
    </source>
</reference>
<evidence type="ECO:0000313" key="1">
    <source>
        <dbReference type="Proteomes" id="UP000504610"/>
    </source>
</evidence>
<organism evidence="1 2">
    <name type="scientific">Raphanus sativus</name>
    <name type="common">Radish</name>
    <name type="synonym">Raphanus raphanistrum var. sativus</name>
    <dbReference type="NCBI Taxonomy" id="3726"/>
    <lineage>
        <taxon>Eukaryota</taxon>
        <taxon>Viridiplantae</taxon>
        <taxon>Streptophyta</taxon>
        <taxon>Embryophyta</taxon>
        <taxon>Tracheophyta</taxon>
        <taxon>Spermatophyta</taxon>
        <taxon>Magnoliopsida</taxon>
        <taxon>eudicotyledons</taxon>
        <taxon>Gunneridae</taxon>
        <taxon>Pentapetalae</taxon>
        <taxon>rosids</taxon>
        <taxon>malvids</taxon>
        <taxon>Brassicales</taxon>
        <taxon>Brassicaceae</taxon>
        <taxon>Brassiceae</taxon>
        <taxon>Raphanus</taxon>
    </lineage>
</organism>
<accession>A0A6J0M0R1</accession>
<keyword evidence="1" id="KW-1185">Reference proteome</keyword>
<dbReference type="OrthoDB" id="696337at2759"/>
<dbReference type="PANTHER" id="PTHR33265:SF56">
    <property type="entry name" value="AVR9_CF-9 RAPIDLY ELICITED PROTEIN"/>
    <property type="match status" value="1"/>
</dbReference>
<dbReference type="Proteomes" id="UP000504610">
    <property type="component" value="Chromosome 1"/>
</dbReference>
<dbReference type="RefSeq" id="XP_018465654.2">
    <property type="nucleotide sequence ID" value="XM_018610152.2"/>
</dbReference>
<name>A0A6J0M0R1_RAPSA</name>
<dbReference type="PANTHER" id="PTHR33265">
    <property type="entry name" value="AVR9/CF-9 RAPIDLY ELICITED PROTEIN-RELATED"/>
    <property type="match status" value="1"/>
</dbReference>
<dbReference type="KEGG" id="rsz:108837080"/>
<sequence>MDQNVPISKKLWNIVRFLLYMIRKGVSKHKFIADFNATLKRGKNLMFHKRRRVPADSTSSNALNAASSAAGAASLRLEYEYSCSNTPNYSFPFYNISFMKKKSHNNSLFACGQTPQTLDDDAAAARAVLELINGVCDGGNVTPTAYSAALSPYFPGFGRTPLVRPLRVTDSPFPLTPANDDVAKRQVDQEADDFIKKFYKNLNQQKKMIEFS</sequence>